<feature type="compositionally biased region" description="Polar residues" evidence="1">
    <location>
        <begin position="44"/>
        <end position="58"/>
    </location>
</feature>
<dbReference type="EMBL" id="CAJOBZ010000003">
    <property type="protein sequence ID" value="CAF4774831.1"/>
    <property type="molecule type" value="Genomic_DNA"/>
</dbReference>
<name>A0A821MY18_9NEOP</name>
<dbReference type="Proteomes" id="UP000663880">
    <property type="component" value="Unassembled WGS sequence"/>
</dbReference>
<comment type="caution">
    <text evidence="2">The sequence shown here is derived from an EMBL/GenBank/DDBJ whole genome shotgun (WGS) entry which is preliminary data.</text>
</comment>
<reference evidence="2" key="1">
    <citation type="submission" date="2021-02" db="EMBL/GenBank/DDBJ databases">
        <authorList>
            <person name="Steward A R."/>
        </authorList>
    </citation>
    <scope>NUCLEOTIDE SEQUENCE</scope>
</reference>
<gene>
    <name evidence="2" type="ORF">PMACD_LOCUS2031</name>
</gene>
<proteinExistence type="predicted"/>
<sequence>MHIQHRADSATPPGPQPECSRRPRRFAARRIGDGDPIRPVTARTDPSTAASQSHTDPTPSLLPKITPQPPLSLYLSSLKYPIVNNLLFVV</sequence>
<evidence type="ECO:0000256" key="1">
    <source>
        <dbReference type="SAM" id="MobiDB-lite"/>
    </source>
</evidence>
<feature type="region of interest" description="Disordered" evidence="1">
    <location>
        <begin position="1"/>
        <end position="66"/>
    </location>
</feature>
<dbReference type="AlphaFoldDB" id="A0A821MY18"/>
<organism evidence="2 3">
    <name type="scientific">Pieris macdunnoughi</name>
    <dbReference type="NCBI Taxonomy" id="345717"/>
    <lineage>
        <taxon>Eukaryota</taxon>
        <taxon>Metazoa</taxon>
        <taxon>Ecdysozoa</taxon>
        <taxon>Arthropoda</taxon>
        <taxon>Hexapoda</taxon>
        <taxon>Insecta</taxon>
        <taxon>Pterygota</taxon>
        <taxon>Neoptera</taxon>
        <taxon>Endopterygota</taxon>
        <taxon>Lepidoptera</taxon>
        <taxon>Glossata</taxon>
        <taxon>Ditrysia</taxon>
        <taxon>Papilionoidea</taxon>
        <taxon>Pieridae</taxon>
        <taxon>Pierinae</taxon>
        <taxon>Pieris</taxon>
    </lineage>
</organism>
<accession>A0A821MY18</accession>
<evidence type="ECO:0000313" key="3">
    <source>
        <dbReference type="Proteomes" id="UP000663880"/>
    </source>
</evidence>
<evidence type="ECO:0000313" key="2">
    <source>
        <dbReference type="EMBL" id="CAF4774831.1"/>
    </source>
</evidence>
<protein>
    <submittedName>
        <fullName evidence="2">Uncharacterized protein</fullName>
    </submittedName>
</protein>
<keyword evidence="3" id="KW-1185">Reference proteome</keyword>